<evidence type="ECO:0000313" key="8">
    <source>
        <dbReference type="EMBL" id="GLQ05370.1"/>
    </source>
</evidence>
<evidence type="ECO:0000256" key="4">
    <source>
        <dbReference type="ARBA" id="ARBA00023125"/>
    </source>
</evidence>
<keyword evidence="8" id="KW-0240">DNA-directed RNA polymerase</keyword>
<keyword evidence="2" id="KW-0805">Transcription regulation</keyword>
<keyword evidence="3" id="KW-0731">Sigma factor</keyword>
<reference evidence="8" key="2">
    <citation type="submission" date="2023-01" db="EMBL/GenBank/DDBJ databases">
        <title>Draft genome sequence of Sneathiella chinensis strain NBRC 103408.</title>
        <authorList>
            <person name="Sun Q."/>
            <person name="Mori K."/>
        </authorList>
    </citation>
    <scope>NUCLEOTIDE SEQUENCE</scope>
    <source>
        <strain evidence="8">NBRC 103408</strain>
    </source>
</reference>
<dbReference type="Proteomes" id="UP001161409">
    <property type="component" value="Unassembled WGS sequence"/>
</dbReference>
<proteinExistence type="inferred from homology"/>
<dbReference type="InterPro" id="IPR013325">
    <property type="entry name" value="RNA_pol_sigma_r2"/>
</dbReference>
<keyword evidence="5" id="KW-0804">Transcription</keyword>
<dbReference type="InterPro" id="IPR013324">
    <property type="entry name" value="RNA_pol_sigma_r3/r4-like"/>
</dbReference>
<dbReference type="SUPFAM" id="SSF88946">
    <property type="entry name" value="Sigma2 domain of RNA polymerase sigma factors"/>
    <property type="match status" value="1"/>
</dbReference>
<dbReference type="InterPro" id="IPR013249">
    <property type="entry name" value="RNA_pol_sigma70_r4_t2"/>
</dbReference>
<organism evidence="8 9">
    <name type="scientific">Sneathiella chinensis</name>
    <dbReference type="NCBI Taxonomy" id="349750"/>
    <lineage>
        <taxon>Bacteria</taxon>
        <taxon>Pseudomonadati</taxon>
        <taxon>Pseudomonadota</taxon>
        <taxon>Alphaproteobacteria</taxon>
        <taxon>Sneathiellales</taxon>
        <taxon>Sneathiellaceae</taxon>
        <taxon>Sneathiella</taxon>
    </lineage>
</organism>
<dbReference type="PANTHER" id="PTHR43133">
    <property type="entry name" value="RNA POLYMERASE ECF-TYPE SIGMA FACTO"/>
    <property type="match status" value="1"/>
</dbReference>
<dbReference type="Pfam" id="PF08281">
    <property type="entry name" value="Sigma70_r4_2"/>
    <property type="match status" value="1"/>
</dbReference>
<evidence type="ECO:0000256" key="5">
    <source>
        <dbReference type="ARBA" id="ARBA00023163"/>
    </source>
</evidence>
<sequence>MRKTDPVERDADLMRRVARGDGSASRLLAREHLDGAYRQALSLLGNRSDAEDTAQEAFLRLWKAAPDWQPQARIKTWLYRVVYNLCMDRLRQSKRFSSAEIPEQADPAPSMFELRERQQMHDSLTHSLQQLPARQQAAIRLVHLEECSGREAAGILDISTDALESLLARGRRKLRDLLQTAENRKGGRK</sequence>
<evidence type="ECO:0000313" key="9">
    <source>
        <dbReference type="Proteomes" id="UP001161409"/>
    </source>
</evidence>
<dbReference type="InterPro" id="IPR007627">
    <property type="entry name" value="RNA_pol_sigma70_r2"/>
</dbReference>
<keyword evidence="9" id="KW-1185">Reference proteome</keyword>
<feature type="domain" description="RNA polymerase sigma-70 region 2" evidence="6">
    <location>
        <begin position="28"/>
        <end position="95"/>
    </location>
</feature>
<comment type="caution">
    <text evidence="8">The sequence shown here is derived from an EMBL/GenBank/DDBJ whole genome shotgun (WGS) entry which is preliminary data.</text>
</comment>
<accession>A0ABQ5TZS6</accession>
<dbReference type="PANTHER" id="PTHR43133:SF8">
    <property type="entry name" value="RNA POLYMERASE SIGMA FACTOR HI_1459-RELATED"/>
    <property type="match status" value="1"/>
</dbReference>
<feature type="domain" description="RNA polymerase sigma factor 70 region 4 type 2" evidence="7">
    <location>
        <begin position="123"/>
        <end position="174"/>
    </location>
</feature>
<name>A0ABQ5TZS6_9PROT</name>
<dbReference type="InterPro" id="IPR039425">
    <property type="entry name" value="RNA_pol_sigma-70-like"/>
</dbReference>
<evidence type="ECO:0000259" key="6">
    <source>
        <dbReference type="Pfam" id="PF04542"/>
    </source>
</evidence>
<protein>
    <submittedName>
        <fullName evidence="8">DNA-directed RNA polymerase sigma-70 factor</fullName>
    </submittedName>
</protein>
<dbReference type="Gene3D" id="1.10.10.10">
    <property type="entry name" value="Winged helix-like DNA-binding domain superfamily/Winged helix DNA-binding domain"/>
    <property type="match status" value="1"/>
</dbReference>
<dbReference type="Gene3D" id="1.10.1740.10">
    <property type="match status" value="1"/>
</dbReference>
<dbReference type="InterPro" id="IPR036388">
    <property type="entry name" value="WH-like_DNA-bd_sf"/>
</dbReference>
<evidence type="ECO:0000256" key="1">
    <source>
        <dbReference type="ARBA" id="ARBA00010641"/>
    </source>
</evidence>
<dbReference type="NCBIfam" id="TIGR02937">
    <property type="entry name" value="sigma70-ECF"/>
    <property type="match status" value="1"/>
</dbReference>
<evidence type="ECO:0000256" key="3">
    <source>
        <dbReference type="ARBA" id="ARBA00023082"/>
    </source>
</evidence>
<dbReference type="GO" id="GO:0000428">
    <property type="term" value="C:DNA-directed RNA polymerase complex"/>
    <property type="evidence" value="ECO:0007669"/>
    <property type="project" value="UniProtKB-KW"/>
</dbReference>
<keyword evidence="4" id="KW-0238">DNA-binding</keyword>
<gene>
    <name evidence="8" type="ORF">GCM10007924_05910</name>
</gene>
<evidence type="ECO:0000256" key="2">
    <source>
        <dbReference type="ARBA" id="ARBA00023015"/>
    </source>
</evidence>
<dbReference type="SUPFAM" id="SSF88659">
    <property type="entry name" value="Sigma3 and sigma4 domains of RNA polymerase sigma factors"/>
    <property type="match status" value="1"/>
</dbReference>
<dbReference type="Pfam" id="PF04542">
    <property type="entry name" value="Sigma70_r2"/>
    <property type="match status" value="1"/>
</dbReference>
<evidence type="ECO:0000259" key="7">
    <source>
        <dbReference type="Pfam" id="PF08281"/>
    </source>
</evidence>
<dbReference type="RefSeq" id="WP_169559375.1">
    <property type="nucleotide sequence ID" value="NZ_BSNF01000001.1"/>
</dbReference>
<dbReference type="InterPro" id="IPR014284">
    <property type="entry name" value="RNA_pol_sigma-70_dom"/>
</dbReference>
<reference evidence="8" key="1">
    <citation type="journal article" date="2014" name="Int. J. Syst. Evol. Microbiol.">
        <title>Complete genome of a new Firmicutes species belonging to the dominant human colonic microbiota ('Ruminococcus bicirculans') reveals two chromosomes and a selective capacity to utilize plant glucans.</title>
        <authorList>
            <consortium name="NISC Comparative Sequencing Program"/>
            <person name="Wegmann U."/>
            <person name="Louis P."/>
            <person name="Goesmann A."/>
            <person name="Henrissat B."/>
            <person name="Duncan S.H."/>
            <person name="Flint H.J."/>
        </authorList>
    </citation>
    <scope>NUCLEOTIDE SEQUENCE</scope>
    <source>
        <strain evidence="8">NBRC 103408</strain>
    </source>
</reference>
<comment type="similarity">
    <text evidence="1">Belongs to the sigma-70 factor family. ECF subfamily.</text>
</comment>
<dbReference type="EMBL" id="BSNF01000001">
    <property type="protein sequence ID" value="GLQ05370.1"/>
    <property type="molecule type" value="Genomic_DNA"/>
</dbReference>